<evidence type="ECO:0008006" key="3">
    <source>
        <dbReference type="Google" id="ProtNLM"/>
    </source>
</evidence>
<dbReference type="EMBL" id="SFCI01000688">
    <property type="protein sequence ID" value="TFY78404.1"/>
    <property type="molecule type" value="Genomic_DNA"/>
</dbReference>
<organism evidence="1 2">
    <name type="scientific">Hericium alpestre</name>
    <dbReference type="NCBI Taxonomy" id="135208"/>
    <lineage>
        <taxon>Eukaryota</taxon>
        <taxon>Fungi</taxon>
        <taxon>Dikarya</taxon>
        <taxon>Basidiomycota</taxon>
        <taxon>Agaricomycotina</taxon>
        <taxon>Agaricomycetes</taxon>
        <taxon>Russulales</taxon>
        <taxon>Hericiaceae</taxon>
        <taxon>Hericium</taxon>
    </lineage>
</organism>
<protein>
    <recommendedName>
        <fullName evidence="3">F-box domain-containing protein</fullName>
    </recommendedName>
</protein>
<evidence type="ECO:0000313" key="2">
    <source>
        <dbReference type="Proteomes" id="UP000298061"/>
    </source>
</evidence>
<sequence>MLARSKTAPVDFHHYSLDYGEGLVAQHFFHLRHLSLSGYARDLKRVVRSLRPPANVLESLTMSSQGELALSTDALSGPFPRLNRVILANVVVPWSSSIFCSGNLTQLRIVFLRGMHAESEAQPGPALDGSSPHGQLLDALQKMPRLEQLFLQNCLPVPPRTVAGAPVRTVGLPCLKKLLLTDGALECSGLVRWIKVSPPCTVSLLCNRGAAHIMDVVSFLIAHANAGSGLPPFYKLVAETNIDVVGSVSIQTWRRPDTLPTYPQSAFDVGGSPDLEIQFPRDMQSLHPLETLCRALPLDGLGVLVHSKMFPWPAWSPQEWIDLFGRCNSLTHVSISGNDTASFSEALAVSMTAHETSSLEPGMTAPTLEPLFFKNLETLRLEHCGHPIGFGVVMPVMGGEGLFYDKLLEWLTMRKETRPYPAIDIRRCSVTKEQIEELKKVAWVTWDGESGDEIQDDDFDEVETEVETEIADDDEESVIFSSLVFVWTLTNSYV</sequence>
<proteinExistence type="predicted"/>
<comment type="caution">
    <text evidence="1">The sequence shown here is derived from an EMBL/GenBank/DDBJ whole genome shotgun (WGS) entry which is preliminary data.</text>
</comment>
<reference evidence="1 2" key="1">
    <citation type="submission" date="2019-02" db="EMBL/GenBank/DDBJ databases">
        <title>Genome sequencing of the rare red list fungi Hericium alpestre (H. flagellum).</title>
        <authorList>
            <person name="Buettner E."/>
            <person name="Kellner H."/>
        </authorList>
    </citation>
    <scope>NUCLEOTIDE SEQUENCE [LARGE SCALE GENOMIC DNA]</scope>
    <source>
        <strain evidence="1 2">DSM 108284</strain>
    </source>
</reference>
<dbReference type="SUPFAM" id="SSF52047">
    <property type="entry name" value="RNI-like"/>
    <property type="match status" value="1"/>
</dbReference>
<keyword evidence="2" id="KW-1185">Reference proteome</keyword>
<dbReference type="Proteomes" id="UP000298061">
    <property type="component" value="Unassembled WGS sequence"/>
</dbReference>
<dbReference type="AlphaFoldDB" id="A0A4Y9ZW41"/>
<accession>A0A4Y9ZW41</accession>
<evidence type="ECO:0000313" key="1">
    <source>
        <dbReference type="EMBL" id="TFY78404.1"/>
    </source>
</evidence>
<gene>
    <name evidence="1" type="ORF">EWM64_g5611</name>
</gene>
<name>A0A4Y9ZW41_9AGAM</name>
<dbReference type="OrthoDB" id="3181669at2759"/>